<dbReference type="EMBL" id="CT868252">
    <property type="protein sequence ID" value="CAK76778.1"/>
    <property type="molecule type" value="Genomic_DNA"/>
</dbReference>
<dbReference type="HOGENOM" id="CLU_2417922_0_0_1"/>
<name>A0D161_PARTE</name>
<dbReference type="Proteomes" id="UP000000600">
    <property type="component" value="Unassembled WGS sequence"/>
</dbReference>
<protein>
    <submittedName>
        <fullName evidence="1">Uncharacterized protein</fullName>
    </submittedName>
</protein>
<accession>A0D161</accession>
<evidence type="ECO:0000313" key="1">
    <source>
        <dbReference type="EMBL" id="CAK76778.1"/>
    </source>
</evidence>
<dbReference type="RefSeq" id="XP_001444175.1">
    <property type="nucleotide sequence ID" value="XM_001444138.1"/>
</dbReference>
<dbReference type="InParanoid" id="A0D161"/>
<reference evidence="1 2" key="1">
    <citation type="journal article" date="2006" name="Nature">
        <title>Global trends of whole-genome duplications revealed by the ciliate Paramecium tetraurelia.</title>
        <authorList>
            <consortium name="Genoscope"/>
            <person name="Aury J.-M."/>
            <person name="Jaillon O."/>
            <person name="Duret L."/>
            <person name="Noel B."/>
            <person name="Jubin C."/>
            <person name="Porcel B.M."/>
            <person name="Segurens B."/>
            <person name="Daubin V."/>
            <person name="Anthouard V."/>
            <person name="Aiach N."/>
            <person name="Arnaiz O."/>
            <person name="Billaut A."/>
            <person name="Beisson J."/>
            <person name="Blanc I."/>
            <person name="Bouhouche K."/>
            <person name="Camara F."/>
            <person name="Duharcourt S."/>
            <person name="Guigo R."/>
            <person name="Gogendeau D."/>
            <person name="Katinka M."/>
            <person name="Keller A.-M."/>
            <person name="Kissmehl R."/>
            <person name="Klotz C."/>
            <person name="Koll F."/>
            <person name="Le Moue A."/>
            <person name="Lepere C."/>
            <person name="Malinsky S."/>
            <person name="Nowacki M."/>
            <person name="Nowak J.K."/>
            <person name="Plattner H."/>
            <person name="Poulain J."/>
            <person name="Ruiz F."/>
            <person name="Serrano V."/>
            <person name="Zagulski M."/>
            <person name="Dessen P."/>
            <person name="Betermier M."/>
            <person name="Weissenbach J."/>
            <person name="Scarpelli C."/>
            <person name="Schachter V."/>
            <person name="Sperling L."/>
            <person name="Meyer E."/>
            <person name="Cohen J."/>
            <person name="Wincker P."/>
        </authorList>
    </citation>
    <scope>NUCLEOTIDE SEQUENCE [LARGE SCALE GENOMIC DNA]</scope>
    <source>
        <strain evidence="1 2">Stock d4-2</strain>
    </source>
</reference>
<gene>
    <name evidence="1" type="ORF">GSPATT00012302001</name>
</gene>
<dbReference type="KEGG" id="ptm:GSPATT00012302001"/>
<evidence type="ECO:0000313" key="2">
    <source>
        <dbReference type="Proteomes" id="UP000000600"/>
    </source>
</evidence>
<proteinExistence type="predicted"/>
<organism evidence="1 2">
    <name type="scientific">Paramecium tetraurelia</name>
    <dbReference type="NCBI Taxonomy" id="5888"/>
    <lineage>
        <taxon>Eukaryota</taxon>
        <taxon>Sar</taxon>
        <taxon>Alveolata</taxon>
        <taxon>Ciliophora</taxon>
        <taxon>Intramacronucleata</taxon>
        <taxon>Oligohymenophorea</taxon>
        <taxon>Peniculida</taxon>
        <taxon>Parameciidae</taxon>
        <taxon>Paramecium</taxon>
    </lineage>
</organism>
<sequence length="92" mass="10952">MKSITKTQFCESYHQYQIPIIEENKIKDESKEIDSQNSKLMSTSINHHCQDTFSPIQERSLTKIQKRHSFLFPKQTPGRDPYKIIMYMTKLL</sequence>
<keyword evidence="2" id="KW-1185">Reference proteome</keyword>
<dbReference type="AlphaFoldDB" id="A0D161"/>
<dbReference type="GeneID" id="5029961"/>